<evidence type="ECO:0000313" key="1">
    <source>
        <dbReference type="EMBL" id="TKR72871.1"/>
    </source>
</evidence>
<reference evidence="1 2" key="2">
    <citation type="journal article" date="2019" name="G3 (Bethesda)">
        <title>Hybrid Assembly of the Genome of the Entomopathogenic Nematode Steinernema carpocapsae Identifies the X-Chromosome.</title>
        <authorList>
            <person name="Serra L."/>
            <person name="Macchietto M."/>
            <person name="Macias-Munoz A."/>
            <person name="McGill C.J."/>
            <person name="Rodriguez I.M."/>
            <person name="Rodriguez B."/>
            <person name="Murad R."/>
            <person name="Mortazavi A."/>
        </authorList>
    </citation>
    <scope>NUCLEOTIDE SEQUENCE [LARGE SCALE GENOMIC DNA]</scope>
    <source>
        <strain evidence="1 2">ALL</strain>
    </source>
</reference>
<organism evidence="1 2">
    <name type="scientific">Steinernema carpocapsae</name>
    <name type="common">Entomopathogenic nematode</name>
    <dbReference type="NCBI Taxonomy" id="34508"/>
    <lineage>
        <taxon>Eukaryota</taxon>
        <taxon>Metazoa</taxon>
        <taxon>Ecdysozoa</taxon>
        <taxon>Nematoda</taxon>
        <taxon>Chromadorea</taxon>
        <taxon>Rhabditida</taxon>
        <taxon>Tylenchina</taxon>
        <taxon>Panagrolaimomorpha</taxon>
        <taxon>Strongyloidoidea</taxon>
        <taxon>Steinernematidae</taxon>
        <taxon>Steinernema</taxon>
    </lineage>
</organism>
<dbReference type="Proteomes" id="UP000298663">
    <property type="component" value="Unassembled WGS sequence"/>
</dbReference>
<keyword evidence="2" id="KW-1185">Reference proteome</keyword>
<sequence>MMNPEISVVSIESGLGSNSRSRLFSGQVQLAEVLSSCLKAIPILLFDLPTDRLCAGYICMALDCGHEDSFSLLFPLFKRSRLEPTITSSRRLWRGNEKCSFAVAVSLSLLKFGSLKYYARCRKEAAQPTHATLPGAFGAKTMM</sequence>
<dbReference type="EMBL" id="AZBU02000006">
    <property type="protein sequence ID" value="TKR72871.1"/>
    <property type="molecule type" value="Genomic_DNA"/>
</dbReference>
<dbReference type="AlphaFoldDB" id="A0A4U5MT08"/>
<name>A0A4U5MT08_STECR</name>
<gene>
    <name evidence="1" type="ORF">L596_020259</name>
</gene>
<evidence type="ECO:0000313" key="2">
    <source>
        <dbReference type="Proteomes" id="UP000298663"/>
    </source>
</evidence>
<reference evidence="1 2" key="1">
    <citation type="journal article" date="2015" name="Genome Biol.">
        <title>Comparative genomics of Steinernema reveals deeply conserved gene regulatory networks.</title>
        <authorList>
            <person name="Dillman A.R."/>
            <person name="Macchietto M."/>
            <person name="Porter C.F."/>
            <person name="Rogers A."/>
            <person name="Williams B."/>
            <person name="Antoshechkin I."/>
            <person name="Lee M.M."/>
            <person name="Goodwin Z."/>
            <person name="Lu X."/>
            <person name="Lewis E.E."/>
            <person name="Goodrich-Blair H."/>
            <person name="Stock S.P."/>
            <person name="Adams B.J."/>
            <person name="Sternberg P.W."/>
            <person name="Mortazavi A."/>
        </authorList>
    </citation>
    <scope>NUCLEOTIDE SEQUENCE [LARGE SCALE GENOMIC DNA]</scope>
    <source>
        <strain evidence="1 2">ALL</strain>
    </source>
</reference>
<protein>
    <submittedName>
        <fullName evidence="1">Uncharacterized protein</fullName>
    </submittedName>
</protein>
<accession>A0A4U5MT08</accession>
<proteinExistence type="predicted"/>
<comment type="caution">
    <text evidence="1">The sequence shown here is derived from an EMBL/GenBank/DDBJ whole genome shotgun (WGS) entry which is preliminary data.</text>
</comment>